<organism evidence="2 3">
    <name type="scientific">Dibothriocephalus latus</name>
    <name type="common">Fish tapeworm</name>
    <name type="synonym">Diphyllobothrium latum</name>
    <dbReference type="NCBI Taxonomy" id="60516"/>
    <lineage>
        <taxon>Eukaryota</taxon>
        <taxon>Metazoa</taxon>
        <taxon>Spiralia</taxon>
        <taxon>Lophotrochozoa</taxon>
        <taxon>Platyhelminthes</taxon>
        <taxon>Cestoda</taxon>
        <taxon>Eucestoda</taxon>
        <taxon>Diphyllobothriidea</taxon>
        <taxon>Diphyllobothriidae</taxon>
        <taxon>Dibothriocephalus</taxon>
    </lineage>
</organism>
<dbReference type="AlphaFoldDB" id="A0A3P7MR41"/>
<sequence length="197" mass="21269">MKSLEAVGYQASPQVTACCESTRSRVCEQAFVDLASAEEAPGLSGHPSANLAQICPPIAFLQDECCLPSDKASPLTTRHTLEATEYRDSLSNQHTESRSKLTARQYAVSSLSCLLGMNDRCAVVSAHLSPPNPSPPVYTHASRDPSVPHSDNHYQSLGQCDGVNVQQQQGKRDSQNSSKLAGSKNQHSTDRMTIRLS</sequence>
<feature type="compositionally biased region" description="Basic and acidic residues" evidence="1">
    <location>
        <begin position="187"/>
        <end position="197"/>
    </location>
</feature>
<reference evidence="2 3" key="1">
    <citation type="submission" date="2018-11" db="EMBL/GenBank/DDBJ databases">
        <authorList>
            <consortium name="Pathogen Informatics"/>
        </authorList>
    </citation>
    <scope>NUCLEOTIDE SEQUENCE [LARGE SCALE GENOMIC DNA]</scope>
</reference>
<dbReference type="EMBL" id="UYRU01074780">
    <property type="protein sequence ID" value="VDN25038.1"/>
    <property type="molecule type" value="Genomic_DNA"/>
</dbReference>
<keyword evidence="3" id="KW-1185">Reference proteome</keyword>
<feature type="compositionally biased region" description="Polar residues" evidence="1">
    <location>
        <begin position="153"/>
        <end position="186"/>
    </location>
</feature>
<evidence type="ECO:0000313" key="2">
    <source>
        <dbReference type="EMBL" id="VDN25038.1"/>
    </source>
</evidence>
<protein>
    <submittedName>
        <fullName evidence="2">Uncharacterized protein</fullName>
    </submittedName>
</protein>
<accession>A0A3P7MR41</accession>
<dbReference type="Proteomes" id="UP000281553">
    <property type="component" value="Unassembled WGS sequence"/>
</dbReference>
<evidence type="ECO:0000256" key="1">
    <source>
        <dbReference type="SAM" id="MobiDB-lite"/>
    </source>
</evidence>
<proteinExistence type="predicted"/>
<gene>
    <name evidence="2" type="ORF">DILT_LOCUS14553</name>
</gene>
<feature type="region of interest" description="Disordered" evidence="1">
    <location>
        <begin position="130"/>
        <end position="197"/>
    </location>
</feature>
<name>A0A3P7MR41_DIBLA</name>
<evidence type="ECO:0000313" key="3">
    <source>
        <dbReference type="Proteomes" id="UP000281553"/>
    </source>
</evidence>